<sequence length="118" mass="12649">MDEMSKGMSQTGSTAATDKNQDIDGSSTPMVYVNESCLECERVRAACERLGAVAAVRGPEVLPLTQQQPAPPSYLVTAPFEGELFDAAHKAKYRTTTATTLMPHQKTKSNADEIVGNS</sequence>
<dbReference type="OrthoDB" id="9997817at2759"/>
<name>A0A8S4R6P7_9NEOP</name>
<gene>
    <name evidence="2" type="primary">jg24516</name>
    <name evidence="2" type="ORF">PAEG_LOCUS9189</name>
</gene>
<evidence type="ECO:0000313" key="3">
    <source>
        <dbReference type="Proteomes" id="UP000838756"/>
    </source>
</evidence>
<feature type="region of interest" description="Disordered" evidence="1">
    <location>
        <begin position="1"/>
        <end position="28"/>
    </location>
</feature>
<accession>A0A8S4R6P7</accession>
<organism evidence="2 3">
    <name type="scientific">Pararge aegeria aegeria</name>
    <dbReference type="NCBI Taxonomy" id="348720"/>
    <lineage>
        <taxon>Eukaryota</taxon>
        <taxon>Metazoa</taxon>
        <taxon>Ecdysozoa</taxon>
        <taxon>Arthropoda</taxon>
        <taxon>Hexapoda</taxon>
        <taxon>Insecta</taxon>
        <taxon>Pterygota</taxon>
        <taxon>Neoptera</taxon>
        <taxon>Endopterygota</taxon>
        <taxon>Lepidoptera</taxon>
        <taxon>Glossata</taxon>
        <taxon>Ditrysia</taxon>
        <taxon>Papilionoidea</taxon>
        <taxon>Nymphalidae</taxon>
        <taxon>Satyrinae</taxon>
        <taxon>Satyrini</taxon>
        <taxon>Parargina</taxon>
        <taxon>Pararge</taxon>
    </lineage>
</organism>
<feature type="compositionally biased region" description="Polar residues" evidence="1">
    <location>
        <begin position="7"/>
        <end position="28"/>
    </location>
</feature>
<evidence type="ECO:0000256" key="1">
    <source>
        <dbReference type="SAM" id="MobiDB-lite"/>
    </source>
</evidence>
<protein>
    <submittedName>
        <fullName evidence="2">Jg24516 protein</fullName>
    </submittedName>
</protein>
<evidence type="ECO:0000313" key="2">
    <source>
        <dbReference type="EMBL" id="CAH2229905.1"/>
    </source>
</evidence>
<keyword evidence="3" id="KW-1185">Reference proteome</keyword>
<dbReference type="EMBL" id="CAKXAJ010024756">
    <property type="protein sequence ID" value="CAH2229905.1"/>
    <property type="molecule type" value="Genomic_DNA"/>
</dbReference>
<feature type="region of interest" description="Disordered" evidence="1">
    <location>
        <begin position="97"/>
        <end position="118"/>
    </location>
</feature>
<dbReference type="AlphaFoldDB" id="A0A8S4R6P7"/>
<proteinExistence type="predicted"/>
<reference evidence="2" key="1">
    <citation type="submission" date="2022-03" db="EMBL/GenBank/DDBJ databases">
        <authorList>
            <person name="Lindestad O."/>
        </authorList>
    </citation>
    <scope>NUCLEOTIDE SEQUENCE</scope>
</reference>
<dbReference type="Proteomes" id="UP000838756">
    <property type="component" value="Unassembled WGS sequence"/>
</dbReference>
<comment type="caution">
    <text evidence="2">The sequence shown here is derived from an EMBL/GenBank/DDBJ whole genome shotgun (WGS) entry which is preliminary data.</text>
</comment>